<evidence type="ECO:0000256" key="2">
    <source>
        <dbReference type="ARBA" id="ARBA00007299"/>
    </source>
</evidence>
<dbReference type="PANTHER" id="PTHR23061:SF12">
    <property type="entry name" value="DNA POLYMERASE ALPHA SUBUNIT B"/>
    <property type="match status" value="1"/>
</dbReference>
<dbReference type="Proteomes" id="UP001497512">
    <property type="component" value="Chromosome 4"/>
</dbReference>
<name>A0ABP0UKH7_9BRYO</name>
<dbReference type="Pfam" id="PF22062">
    <property type="entry name" value="OB_DPOA2"/>
    <property type="match status" value="1"/>
</dbReference>
<evidence type="ECO:0000256" key="6">
    <source>
        <dbReference type="PIRNR" id="PIRNR018300"/>
    </source>
</evidence>
<evidence type="ECO:0000256" key="4">
    <source>
        <dbReference type="ARBA" id="ARBA00022705"/>
    </source>
</evidence>
<keyword evidence="11" id="KW-1185">Reference proteome</keyword>
<dbReference type="InterPro" id="IPR054300">
    <property type="entry name" value="OB_DPOA2"/>
</dbReference>
<evidence type="ECO:0000313" key="11">
    <source>
        <dbReference type="Proteomes" id="UP001497512"/>
    </source>
</evidence>
<evidence type="ECO:0000313" key="10">
    <source>
        <dbReference type="EMBL" id="CAK9223161.1"/>
    </source>
</evidence>
<comment type="subcellular location">
    <subcellularLocation>
        <location evidence="1 6">Nucleus</location>
    </subcellularLocation>
</comment>
<organism evidence="10 11">
    <name type="scientific">Sphagnum troendelagicum</name>
    <dbReference type="NCBI Taxonomy" id="128251"/>
    <lineage>
        <taxon>Eukaryota</taxon>
        <taxon>Viridiplantae</taxon>
        <taxon>Streptophyta</taxon>
        <taxon>Embryophyta</taxon>
        <taxon>Bryophyta</taxon>
        <taxon>Sphagnophytina</taxon>
        <taxon>Sphagnopsida</taxon>
        <taxon>Sphagnales</taxon>
        <taxon>Sphagnaceae</taxon>
        <taxon>Sphagnum</taxon>
    </lineage>
</organism>
<dbReference type="Gene3D" id="3.60.21.60">
    <property type="match status" value="2"/>
</dbReference>
<dbReference type="EMBL" id="OZ019896">
    <property type="protein sequence ID" value="CAK9223161.1"/>
    <property type="molecule type" value="Genomic_DNA"/>
</dbReference>
<feature type="region of interest" description="Disordered" evidence="7">
    <location>
        <begin position="155"/>
        <end position="178"/>
    </location>
</feature>
<keyword evidence="5 6" id="KW-0539">Nucleus</keyword>
<reference evidence="10" key="1">
    <citation type="submission" date="2024-02" db="EMBL/GenBank/DDBJ databases">
        <authorList>
            <consortium name="ELIXIR-Norway"/>
            <consortium name="Elixir Norway"/>
        </authorList>
    </citation>
    <scope>NUCLEOTIDE SEQUENCE</scope>
</reference>
<evidence type="ECO:0000256" key="7">
    <source>
        <dbReference type="SAM" id="MobiDB-lite"/>
    </source>
</evidence>
<dbReference type="PIRSF" id="PIRSF018300">
    <property type="entry name" value="DNA_pol_alph_2"/>
    <property type="match status" value="1"/>
</dbReference>
<accession>A0ABP0UKH7</accession>
<dbReference type="InterPro" id="IPR007185">
    <property type="entry name" value="DNA_pol_a/d/e_bsu"/>
</dbReference>
<keyword evidence="4 6" id="KW-0235">DNA replication</keyword>
<evidence type="ECO:0000259" key="9">
    <source>
        <dbReference type="Pfam" id="PF22062"/>
    </source>
</evidence>
<evidence type="ECO:0000256" key="5">
    <source>
        <dbReference type="ARBA" id="ARBA00023242"/>
    </source>
</evidence>
<proteinExistence type="inferred from homology"/>
<dbReference type="PANTHER" id="PTHR23061">
    <property type="entry name" value="DNA POLYMERASE 2 ALPHA 70 KDA SUBUNIT"/>
    <property type="match status" value="1"/>
</dbReference>
<gene>
    <name evidence="10" type="ORF">CSSPTR1EN2_LOCUS16693</name>
</gene>
<feature type="domain" description="DNA polymerase alpha/delta/epsilon subunit B" evidence="8">
    <location>
        <begin position="394"/>
        <end position="605"/>
    </location>
</feature>
<sequence length="675" mass="74821">MEEQLCQEFATNNFVVENDEAAQQCDLLWFGRGAGASMCVTFGLKPDELVSSWELFYLNRQMDGGRVLNSHLASFRQFLERERRESFRKKQTGLHFYTEDDIDMLLDDGKQNGELEENPLPGTPRAVSANKQISNPNILFEGSVYEDPDNLTPPPVASKTRGVGTNTPGDIFTPKFGDTPFGRRSNKCTVQSVFNEHLVEETSDSVSPPASEEEVVRRIRPIQRCQVDVIGTWPKSGCRYMFVRTENRVNAIERRMQKFATSISEKLQCNLATHVAVASQEKVTVVGRLCCEGEGRLNEKSVLLEGSIEHSNGMRVRLDLRNVSQFSLFPGQVMVVEGQNPSGYCLVASRILDASPLPSLTKLSQEEDPPAKRQAIHLLPQDPVQSETSHQLCILTAAGPFTTSDNLAYEPFVELLAYARKKRPNLLVLMGPFVDRDHPHIKQGNVDKTFANIFEEQVRTRVEEYCEEMGEGARVLLVPSYRDAHHDCIFPQPPFDANGFEDPDRQITLLANPGLIKCNEITMGCCTADVLRHLSSEEVSRAPPGVSSDRMTRLASHLLAQRSFYPLFPAAQGVSLDLSLAPGSLDLPCTPDLLLLPSNLAPFVKVLSVPLTSSLEHIEETGNVAATVKSICVNPGHLAKGITGGTFAEILIVPYIENAQSQILESRAKVTIMRI</sequence>
<comment type="function">
    <text evidence="6">Accessory subunit of the DNA polymerase alpha complex (also known as the alpha DNA polymerase-primase complex) which plays an essential role in the initiation of DNA synthesis.</text>
</comment>
<comment type="similarity">
    <text evidence="2 6">Belongs to the DNA polymerase alpha subunit B family.</text>
</comment>
<evidence type="ECO:0000256" key="3">
    <source>
        <dbReference type="ARBA" id="ARBA00018596"/>
    </source>
</evidence>
<feature type="domain" description="DNA polymerase alpha subunit B OB" evidence="9">
    <location>
        <begin position="251"/>
        <end position="353"/>
    </location>
</feature>
<evidence type="ECO:0000256" key="1">
    <source>
        <dbReference type="ARBA" id="ARBA00004123"/>
    </source>
</evidence>
<dbReference type="InterPro" id="IPR016722">
    <property type="entry name" value="DNA_pol_alpha_bsu"/>
</dbReference>
<evidence type="ECO:0000259" key="8">
    <source>
        <dbReference type="Pfam" id="PF04042"/>
    </source>
</evidence>
<protein>
    <recommendedName>
        <fullName evidence="3 6">DNA polymerase alpha subunit B</fullName>
    </recommendedName>
</protein>
<dbReference type="Pfam" id="PF04042">
    <property type="entry name" value="DNA_pol_E_B"/>
    <property type="match status" value="1"/>
</dbReference>